<protein>
    <submittedName>
        <fullName evidence="6">Flavin reductase family protein</fullName>
    </submittedName>
</protein>
<organism evidence="6">
    <name type="scientific">Salinispirillum sp. LH 10-3-1</name>
    <dbReference type="NCBI Taxonomy" id="2952525"/>
    <lineage>
        <taxon>Bacteria</taxon>
        <taxon>Pseudomonadati</taxon>
        <taxon>Pseudomonadota</taxon>
        <taxon>Gammaproteobacteria</taxon>
        <taxon>Oceanospirillales</taxon>
        <taxon>Saccharospirillaceae</taxon>
        <taxon>Salinispirillum</taxon>
    </lineage>
</organism>
<dbReference type="RefSeq" id="WP_304994142.1">
    <property type="nucleotide sequence ID" value="NZ_CP101717.1"/>
</dbReference>
<keyword evidence="3" id="KW-0288">FMN</keyword>
<comment type="similarity">
    <text evidence="4">Belongs to the flavoredoxin family.</text>
</comment>
<keyword evidence="2" id="KW-0285">Flavoprotein</keyword>
<evidence type="ECO:0000259" key="5">
    <source>
        <dbReference type="SMART" id="SM00903"/>
    </source>
</evidence>
<dbReference type="InterPro" id="IPR002563">
    <property type="entry name" value="Flavin_Rdtase-like_dom"/>
</dbReference>
<dbReference type="PANTHER" id="PTHR33798:SF5">
    <property type="entry name" value="FLAVIN REDUCTASE LIKE DOMAIN-CONTAINING PROTEIN"/>
    <property type="match status" value="1"/>
</dbReference>
<evidence type="ECO:0000256" key="2">
    <source>
        <dbReference type="ARBA" id="ARBA00022630"/>
    </source>
</evidence>
<gene>
    <name evidence="6" type="ORF">NFC81_08950</name>
</gene>
<evidence type="ECO:0000313" key="6">
    <source>
        <dbReference type="EMBL" id="WLD56857.1"/>
    </source>
</evidence>
<dbReference type="GO" id="GO:0010181">
    <property type="term" value="F:FMN binding"/>
    <property type="evidence" value="ECO:0007669"/>
    <property type="project" value="InterPro"/>
</dbReference>
<comment type="cofactor">
    <cofactor evidence="1">
        <name>FMN</name>
        <dbReference type="ChEBI" id="CHEBI:58210"/>
    </cofactor>
</comment>
<dbReference type="InterPro" id="IPR012349">
    <property type="entry name" value="Split_barrel_FMN-bd"/>
</dbReference>
<evidence type="ECO:0000256" key="3">
    <source>
        <dbReference type="ARBA" id="ARBA00022643"/>
    </source>
</evidence>
<accession>A0AB38YC03</accession>
<dbReference type="PANTHER" id="PTHR33798">
    <property type="entry name" value="FLAVOPROTEIN OXYGENASE"/>
    <property type="match status" value="1"/>
</dbReference>
<dbReference type="Gene3D" id="2.30.110.10">
    <property type="entry name" value="Electron Transport, Fmn-binding Protein, Chain A"/>
    <property type="match status" value="1"/>
</dbReference>
<dbReference type="Pfam" id="PF01613">
    <property type="entry name" value="Flavin_Reduct"/>
    <property type="match status" value="1"/>
</dbReference>
<evidence type="ECO:0000256" key="1">
    <source>
        <dbReference type="ARBA" id="ARBA00001917"/>
    </source>
</evidence>
<evidence type="ECO:0000256" key="4">
    <source>
        <dbReference type="ARBA" id="ARBA00038054"/>
    </source>
</evidence>
<dbReference type="AlphaFoldDB" id="A0AB38YC03"/>
<sequence length="207" mass="22498">MSLSFAHITLNDLASMRSRHRAQLINALSGIKGVHLVGTRAADGTENLAIFNSVLHIGADPAALGILFRPLSVQRDTYDNIKETGEFTLNLVSTEILDAAHQTSAKYESGQSEFSATGLTPWYSADHGAPYVNQSPIKVGLRFEEEHTMAINGTVLLVGRVQEVWVPEGAVGEDGWLKLDDWNIVSVAGLDAYHQGTLIERKGYAQP</sequence>
<dbReference type="EMBL" id="CP101717">
    <property type="protein sequence ID" value="WLD56857.1"/>
    <property type="molecule type" value="Genomic_DNA"/>
</dbReference>
<proteinExistence type="inferred from homology"/>
<dbReference type="SUPFAM" id="SSF50475">
    <property type="entry name" value="FMN-binding split barrel"/>
    <property type="match status" value="1"/>
</dbReference>
<feature type="domain" description="Flavin reductase like" evidence="5">
    <location>
        <begin position="28"/>
        <end position="176"/>
    </location>
</feature>
<dbReference type="SMART" id="SM00903">
    <property type="entry name" value="Flavin_Reduct"/>
    <property type="match status" value="1"/>
</dbReference>
<reference evidence="6" key="1">
    <citation type="submission" date="2022-07" db="EMBL/GenBank/DDBJ databases">
        <title>Complete genome sequence of Salinispirillum sp. LH10-3-1 capable of multiple carbohydrate inversion isolated from a soda lake.</title>
        <authorList>
            <person name="Liu J."/>
            <person name="Zhai Y."/>
            <person name="Zhang H."/>
            <person name="Yang H."/>
            <person name="Qu J."/>
            <person name="Li J."/>
        </authorList>
    </citation>
    <scope>NUCLEOTIDE SEQUENCE</scope>
    <source>
        <strain evidence="6">LH 10-3-1</strain>
    </source>
</reference>
<dbReference type="GO" id="GO:0016646">
    <property type="term" value="F:oxidoreductase activity, acting on the CH-NH group of donors, NAD or NADP as acceptor"/>
    <property type="evidence" value="ECO:0007669"/>
    <property type="project" value="UniProtKB-ARBA"/>
</dbReference>
<name>A0AB38YC03_9GAMM</name>